<protein>
    <submittedName>
        <fullName evidence="1">Uncharacterized protein</fullName>
    </submittedName>
</protein>
<proteinExistence type="predicted"/>
<sequence length="99" mass="11125">MSRRRYFLSGPIVQRRIGSRLCTHAHMHMRTYRPVLPLDLSMPLLAMGSTARHLPVTDGARRFSGTLQMITSHSLSSLTLTLAFTLDALLSLSQNFHFG</sequence>
<keyword evidence="2" id="KW-1185">Reference proteome</keyword>
<organism evidence="1 2">
    <name type="scientific">Protopolystoma xenopodis</name>
    <dbReference type="NCBI Taxonomy" id="117903"/>
    <lineage>
        <taxon>Eukaryota</taxon>
        <taxon>Metazoa</taxon>
        <taxon>Spiralia</taxon>
        <taxon>Lophotrochozoa</taxon>
        <taxon>Platyhelminthes</taxon>
        <taxon>Monogenea</taxon>
        <taxon>Polyopisthocotylea</taxon>
        <taxon>Polystomatidea</taxon>
        <taxon>Polystomatidae</taxon>
        <taxon>Protopolystoma</taxon>
    </lineage>
</organism>
<accession>A0A448X1N6</accession>
<evidence type="ECO:0000313" key="2">
    <source>
        <dbReference type="Proteomes" id="UP000784294"/>
    </source>
</evidence>
<dbReference type="AlphaFoldDB" id="A0A448X1N6"/>
<gene>
    <name evidence="1" type="ORF">PXEA_LOCUS19191</name>
</gene>
<name>A0A448X1N6_9PLAT</name>
<evidence type="ECO:0000313" key="1">
    <source>
        <dbReference type="EMBL" id="VEL25751.1"/>
    </source>
</evidence>
<comment type="caution">
    <text evidence="1">The sequence shown here is derived from an EMBL/GenBank/DDBJ whole genome shotgun (WGS) entry which is preliminary data.</text>
</comment>
<reference evidence="1" key="1">
    <citation type="submission" date="2018-11" db="EMBL/GenBank/DDBJ databases">
        <authorList>
            <consortium name="Pathogen Informatics"/>
        </authorList>
    </citation>
    <scope>NUCLEOTIDE SEQUENCE</scope>
</reference>
<dbReference type="EMBL" id="CAAALY010076020">
    <property type="protein sequence ID" value="VEL25751.1"/>
    <property type="molecule type" value="Genomic_DNA"/>
</dbReference>
<dbReference type="Proteomes" id="UP000784294">
    <property type="component" value="Unassembled WGS sequence"/>
</dbReference>